<dbReference type="Gene3D" id="1.20.1000.10">
    <property type="entry name" value="Guanylate-binding protein, C-terminal domain"/>
    <property type="match status" value="1"/>
</dbReference>
<keyword evidence="2" id="KW-0547">Nucleotide-binding</keyword>
<reference evidence="9" key="1">
    <citation type="submission" date="2025-08" db="UniProtKB">
        <authorList>
            <consortium name="Ensembl"/>
        </authorList>
    </citation>
    <scope>IDENTIFICATION</scope>
</reference>
<keyword evidence="1" id="KW-0399">Innate immunity</keyword>
<dbReference type="GeneTree" id="ENSGT00940000163522"/>
<dbReference type="Ensembl" id="ENSMSIT00000014379.1">
    <property type="protein sequence ID" value="ENSMSIP00000011330.1"/>
    <property type="gene ID" value="ENSMSIG00000009675.1"/>
</dbReference>
<reference evidence="9" key="2">
    <citation type="submission" date="2025-09" db="UniProtKB">
        <authorList>
            <consortium name="Ensembl"/>
        </authorList>
    </citation>
    <scope>IDENTIFICATION</scope>
</reference>
<sequence>MEAPICLVENWKNQLTVNLEAIRILEQIAQPLVVVAIVGLYRTGKSYLMNRLAGRNHGFSLGSTVQSETKGIWMWCVPHPTKPTHTLVLLDTEGLGDVEKGDPKNDSWIFALAVLLSSTFVYNSMSTINQQALEQLHFVTELTQLIQAKSSPREDKVKDSSEFVGFFPDFIWAVRDFALELKLNGRPITEDEYLENALKLIQGDNLKVQQSNMTRECIRYFFPVRKCFVFDRPTSDKRLLLQIENVPENQLERNFQVESEKFCSYIFTNGKTKTLRGGVIVTGNRLGTLVQTYVNAINSGTVPCLENAVTTLAQRENSIAVQKAADHYSEQMVQRVRLPTDTLQELLTVHAACEKEAIVVFMEHSFKDDEQEFQKKLVVTIEERKEEFIRQNEAASIRHCQAELERLSESLRKSISCGAFSVPGGHSLYLEARKKIELGYQQVLRKGVKAKEVLKSFLQSQAIMEDSILQSDKALTDGERAIAAERTKKEVAEKELELLRQRQKEQEQVMEAQERSFRENIAKLQEKMESEKEMLLREQEKMLEHKLKVQEELLIEGFREKSDMLKNEISHLREEMERTRRKPSLFGQILDTVGNAFIMILPGAGKLFGVGLKFLGSLSS</sequence>
<evidence type="ECO:0000256" key="3">
    <source>
        <dbReference type="ARBA" id="ARBA00022801"/>
    </source>
</evidence>
<evidence type="ECO:0000256" key="7">
    <source>
        <dbReference type="SAM" id="Coils"/>
    </source>
</evidence>
<dbReference type="InterPro" id="IPR015894">
    <property type="entry name" value="Guanylate-bd_N"/>
</dbReference>
<dbReference type="InterPro" id="IPR027417">
    <property type="entry name" value="P-loop_NTPase"/>
</dbReference>
<dbReference type="GO" id="GO:0071346">
    <property type="term" value="P:cellular response to type II interferon"/>
    <property type="evidence" value="ECO:0007669"/>
    <property type="project" value="UniProtKB-ARBA"/>
</dbReference>
<dbReference type="Pfam" id="PF02841">
    <property type="entry name" value="GBP_C"/>
    <property type="match status" value="1"/>
</dbReference>
<evidence type="ECO:0000259" key="8">
    <source>
        <dbReference type="PROSITE" id="PS51715"/>
    </source>
</evidence>
<dbReference type="GO" id="GO:0003924">
    <property type="term" value="F:GTPase activity"/>
    <property type="evidence" value="ECO:0007669"/>
    <property type="project" value="InterPro"/>
</dbReference>
<evidence type="ECO:0000313" key="10">
    <source>
        <dbReference type="Proteomes" id="UP000694415"/>
    </source>
</evidence>
<dbReference type="SUPFAM" id="SSF52540">
    <property type="entry name" value="P-loop containing nucleoside triphosphate hydrolases"/>
    <property type="match status" value="1"/>
</dbReference>
<dbReference type="PANTHER" id="PTHR10751">
    <property type="entry name" value="GUANYLATE BINDING PROTEIN"/>
    <property type="match status" value="1"/>
</dbReference>
<keyword evidence="10" id="KW-1185">Reference proteome</keyword>
<dbReference type="InterPro" id="IPR037684">
    <property type="entry name" value="GBP_C"/>
</dbReference>
<name>A0A8C6GT09_MUSSI</name>
<dbReference type="PROSITE" id="PS51715">
    <property type="entry name" value="G_GB1_RHD3"/>
    <property type="match status" value="1"/>
</dbReference>
<dbReference type="FunFam" id="3.40.50.300:FF:000422">
    <property type="entry name" value="Guanylate-binding protein 1"/>
    <property type="match status" value="1"/>
</dbReference>
<keyword evidence="4" id="KW-0391">Immunity</keyword>
<proteinExistence type="inferred from homology"/>
<protein>
    <submittedName>
        <fullName evidence="9">Guanylate binding protein 7</fullName>
    </submittedName>
</protein>
<feature type="domain" description="GB1/RHD3-type G" evidence="8">
    <location>
        <begin position="29"/>
        <end position="271"/>
    </location>
</feature>
<evidence type="ECO:0000256" key="2">
    <source>
        <dbReference type="ARBA" id="ARBA00022741"/>
    </source>
</evidence>
<feature type="coiled-coil region" evidence="7">
    <location>
        <begin position="482"/>
        <end position="582"/>
    </location>
</feature>
<dbReference type="GO" id="GO:0031347">
    <property type="term" value="P:regulation of defense response"/>
    <property type="evidence" value="ECO:0007669"/>
    <property type="project" value="UniProtKB-ARBA"/>
</dbReference>
<evidence type="ECO:0000256" key="4">
    <source>
        <dbReference type="ARBA" id="ARBA00022859"/>
    </source>
</evidence>
<evidence type="ECO:0000256" key="1">
    <source>
        <dbReference type="ARBA" id="ARBA00022588"/>
    </source>
</evidence>
<dbReference type="InterPro" id="IPR030386">
    <property type="entry name" value="G_GB1_RHD3_dom"/>
</dbReference>
<dbReference type="CDD" id="cd01851">
    <property type="entry name" value="GBP"/>
    <property type="match status" value="1"/>
</dbReference>
<evidence type="ECO:0000256" key="6">
    <source>
        <dbReference type="PROSITE-ProRule" id="PRU01052"/>
    </source>
</evidence>
<dbReference type="FunFam" id="1.20.1000.10:FF:000001">
    <property type="entry name" value="Guanylate binding protein 1"/>
    <property type="match status" value="1"/>
</dbReference>
<dbReference type="GO" id="GO:0005525">
    <property type="term" value="F:GTP binding"/>
    <property type="evidence" value="ECO:0007669"/>
    <property type="project" value="UniProtKB-KW"/>
</dbReference>
<keyword evidence="5" id="KW-0342">GTP-binding</keyword>
<accession>A0A8C6GT09</accession>
<dbReference type="AlphaFoldDB" id="A0A8C6GT09"/>
<dbReference type="Pfam" id="PF02263">
    <property type="entry name" value="GBP"/>
    <property type="match status" value="1"/>
</dbReference>
<dbReference type="InterPro" id="IPR003191">
    <property type="entry name" value="Guanylate-bd/ATL_C"/>
</dbReference>
<comment type="similarity">
    <text evidence="6">Belongs to the TRAFAC class dynamin-like GTPase superfamily. GB1/RHD3 GTPase family.</text>
</comment>
<dbReference type="InterPro" id="IPR036543">
    <property type="entry name" value="Guanylate-bd_C_sf"/>
</dbReference>
<dbReference type="Gene3D" id="3.40.50.300">
    <property type="entry name" value="P-loop containing nucleotide triphosphate hydrolases"/>
    <property type="match status" value="1"/>
</dbReference>
<keyword evidence="7" id="KW-0175">Coiled coil</keyword>
<evidence type="ECO:0000256" key="5">
    <source>
        <dbReference type="ARBA" id="ARBA00023134"/>
    </source>
</evidence>
<dbReference type="Proteomes" id="UP000694415">
    <property type="component" value="Unplaced"/>
</dbReference>
<keyword evidence="3" id="KW-0378">Hydrolase</keyword>
<dbReference type="CDD" id="cd16269">
    <property type="entry name" value="GBP_C"/>
    <property type="match status" value="1"/>
</dbReference>
<dbReference type="SUPFAM" id="SSF48340">
    <property type="entry name" value="Interferon-induced guanylate-binding protein 1 (GBP1), C-terminal domain"/>
    <property type="match status" value="1"/>
</dbReference>
<organism evidence="9 10">
    <name type="scientific">Mus spicilegus</name>
    <name type="common">Mound-building mouse</name>
    <dbReference type="NCBI Taxonomy" id="10103"/>
    <lineage>
        <taxon>Eukaryota</taxon>
        <taxon>Metazoa</taxon>
        <taxon>Chordata</taxon>
        <taxon>Craniata</taxon>
        <taxon>Vertebrata</taxon>
        <taxon>Euteleostomi</taxon>
        <taxon>Mammalia</taxon>
        <taxon>Eutheria</taxon>
        <taxon>Euarchontoglires</taxon>
        <taxon>Glires</taxon>
        <taxon>Rodentia</taxon>
        <taxon>Myomorpha</taxon>
        <taxon>Muroidea</taxon>
        <taxon>Muridae</taxon>
        <taxon>Murinae</taxon>
        <taxon>Mus</taxon>
        <taxon>Mus</taxon>
    </lineage>
</organism>
<evidence type="ECO:0000313" key="9">
    <source>
        <dbReference type="Ensembl" id="ENSMSIP00000011330.1"/>
    </source>
</evidence>